<dbReference type="Pfam" id="PF08541">
    <property type="entry name" value="ACP_syn_III_C"/>
    <property type="match status" value="1"/>
</dbReference>
<dbReference type="SUPFAM" id="SSF53901">
    <property type="entry name" value="Thiolase-like"/>
    <property type="match status" value="1"/>
</dbReference>
<dbReference type="Proteomes" id="UP000077852">
    <property type="component" value="Unassembled WGS sequence"/>
</dbReference>
<gene>
    <name evidence="5" type="ORF">A3K87_13865</name>
</gene>
<dbReference type="PANTHER" id="PTHR34069:SF2">
    <property type="entry name" value="BETA-KETOACYL-[ACYL-CARRIER-PROTEIN] SYNTHASE III"/>
    <property type="match status" value="1"/>
</dbReference>
<evidence type="ECO:0000259" key="3">
    <source>
        <dbReference type="Pfam" id="PF08541"/>
    </source>
</evidence>
<dbReference type="PANTHER" id="PTHR34069">
    <property type="entry name" value="3-OXOACYL-[ACYL-CARRIER-PROTEIN] SYNTHASE 3"/>
    <property type="match status" value="1"/>
</dbReference>
<sequence>MELVESAVLASLAFVSIQPEEVDAVLLVSCTLDAGSNLRPHWLARLSAQLGLDRVPHYHVGMTGCGGFHWAARLAAAMVGSGHCRRVLIVTFDVVAPPLQRLYEEGTRFMYVAGDAAACCIVSGYPEGMDYRLIGPVLNLSDARQISEPSIDGEINIIARLFKAIYEESGVLQSDIDFFVTNSYSLEVSQLYCQLAGVPFSKALTSTISTHAHCFSSDNLINLDLLTRSRTAHEGQRILCFSAGPFQWGACVLSTLRAGGAQ</sequence>
<evidence type="ECO:0000256" key="1">
    <source>
        <dbReference type="ARBA" id="ARBA00022679"/>
    </source>
</evidence>
<comment type="caution">
    <text evidence="5">The sequence shown here is derived from an EMBL/GenBank/DDBJ whole genome shotgun (WGS) entry which is preliminary data.</text>
</comment>
<feature type="domain" description="Beta-ketoacyl-[acyl-carrier-protein] synthase III N-terminal" evidence="4">
    <location>
        <begin position="63"/>
        <end position="125"/>
    </location>
</feature>
<dbReference type="Pfam" id="PF08545">
    <property type="entry name" value="ACP_syn_III"/>
    <property type="match status" value="1"/>
</dbReference>
<dbReference type="RefSeq" id="WP_172839824.1">
    <property type="nucleotide sequence ID" value="NZ_LVHG01000037.1"/>
</dbReference>
<keyword evidence="1" id="KW-0808">Transferase</keyword>
<dbReference type="InterPro" id="IPR016039">
    <property type="entry name" value="Thiolase-like"/>
</dbReference>
<proteinExistence type="predicted"/>
<evidence type="ECO:0000259" key="4">
    <source>
        <dbReference type="Pfam" id="PF08545"/>
    </source>
</evidence>
<dbReference type="InterPro" id="IPR013747">
    <property type="entry name" value="ACP_syn_III_C"/>
</dbReference>
<dbReference type="Gene3D" id="3.40.47.10">
    <property type="match status" value="2"/>
</dbReference>
<evidence type="ECO:0000313" key="5">
    <source>
        <dbReference type="EMBL" id="OAK64482.1"/>
    </source>
</evidence>
<dbReference type="EMBL" id="LVHG01000037">
    <property type="protein sequence ID" value="OAK64482.1"/>
    <property type="molecule type" value="Genomic_DNA"/>
</dbReference>
<organism evidence="5 6">
    <name type="scientific">Variovorax paradoxus</name>
    <dbReference type="NCBI Taxonomy" id="34073"/>
    <lineage>
        <taxon>Bacteria</taxon>
        <taxon>Pseudomonadati</taxon>
        <taxon>Pseudomonadota</taxon>
        <taxon>Betaproteobacteria</taxon>
        <taxon>Burkholderiales</taxon>
        <taxon>Comamonadaceae</taxon>
        <taxon>Variovorax</taxon>
    </lineage>
</organism>
<dbReference type="InterPro" id="IPR013751">
    <property type="entry name" value="ACP_syn_III_N"/>
</dbReference>
<dbReference type="GO" id="GO:0006633">
    <property type="term" value="P:fatty acid biosynthetic process"/>
    <property type="evidence" value="ECO:0007669"/>
    <property type="project" value="InterPro"/>
</dbReference>
<name>A0AA91DP63_VARPD</name>
<evidence type="ECO:0008006" key="7">
    <source>
        <dbReference type="Google" id="ProtNLM"/>
    </source>
</evidence>
<feature type="domain" description="Beta-ketoacyl-[acyl-carrier-protein] synthase III C-terminal" evidence="3">
    <location>
        <begin position="167"/>
        <end position="253"/>
    </location>
</feature>
<reference evidence="5 6" key="1">
    <citation type="submission" date="2016-03" db="EMBL/GenBank/DDBJ databases">
        <title>Genome sequence of Variovorax paradoxus KB5.</title>
        <authorList>
            <person name="Jeong H."/>
            <person name="Hong C.E."/>
            <person name="Jo S.H."/>
            <person name="Park J.M."/>
        </authorList>
    </citation>
    <scope>NUCLEOTIDE SEQUENCE [LARGE SCALE GENOMIC DNA]</scope>
    <source>
        <strain evidence="5 6">KB5</strain>
    </source>
</reference>
<dbReference type="GO" id="GO:0004315">
    <property type="term" value="F:3-oxoacyl-[acyl-carrier-protein] synthase activity"/>
    <property type="evidence" value="ECO:0007669"/>
    <property type="project" value="InterPro"/>
</dbReference>
<protein>
    <recommendedName>
        <fullName evidence="7">Beta-ketoacyl-[acyl-carrier-protein] synthase III N-terminal domain-containing protein</fullName>
    </recommendedName>
</protein>
<evidence type="ECO:0000256" key="2">
    <source>
        <dbReference type="ARBA" id="ARBA00023315"/>
    </source>
</evidence>
<dbReference type="AlphaFoldDB" id="A0AA91DP63"/>
<evidence type="ECO:0000313" key="6">
    <source>
        <dbReference type="Proteomes" id="UP000077852"/>
    </source>
</evidence>
<dbReference type="GO" id="GO:0044550">
    <property type="term" value="P:secondary metabolite biosynthetic process"/>
    <property type="evidence" value="ECO:0007669"/>
    <property type="project" value="TreeGrafter"/>
</dbReference>
<keyword evidence="2" id="KW-0012">Acyltransferase</keyword>
<accession>A0AA91DP63</accession>